<reference evidence="2 3" key="1">
    <citation type="submission" date="2020-05" db="EMBL/GenBank/DDBJ databases">
        <title>WGS assembly of Panicum virgatum.</title>
        <authorList>
            <person name="Lovell J.T."/>
            <person name="Jenkins J."/>
            <person name="Shu S."/>
            <person name="Juenger T.E."/>
            <person name="Schmutz J."/>
        </authorList>
    </citation>
    <scope>NUCLEOTIDE SEQUENCE [LARGE SCALE GENOMIC DNA]</scope>
    <source>
        <strain evidence="3">cv. AP13</strain>
    </source>
</reference>
<feature type="region of interest" description="Disordered" evidence="1">
    <location>
        <begin position="142"/>
        <end position="213"/>
    </location>
</feature>
<evidence type="ECO:0000313" key="3">
    <source>
        <dbReference type="Proteomes" id="UP000823388"/>
    </source>
</evidence>
<evidence type="ECO:0000256" key="1">
    <source>
        <dbReference type="SAM" id="MobiDB-lite"/>
    </source>
</evidence>
<keyword evidence="3" id="KW-1185">Reference proteome</keyword>
<organism evidence="2 3">
    <name type="scientific">Panicum virgatum</name>
    <name type="common">Blackwell switchgrass</name>
    <dbReference type="NCBI Taxonomy" id="38727"/>
    <lineage>
        <taxon>Eukaryota</taxon>
        <taxon>Viridiplantae</taxon>
        <taxon>Streptophyta</taxon>
        <taxon>Embryophyta</taxon>
        <taxon>Tracheophyta</taxon>
        <taxon>Spermatophyta</taxon>
        <taxon>Magnoliopsida</taxon>
        <taxon>Liliopsida</taxon>
        <taxon>Poales</taxon>
        <taxon>Poaceae</taxon>
        <taxon>PACMAD clade</taxon>
        <taxon>Panicoideae</taxon>
        <taxon>Panicodae</taxon>
        <taxon>Paniceae</taxon>
        <taxon>Panicinae</taxon>
        <taxon>Panicum</taxon>
        <taxon>Panicum sect. Hiantes</taxon>
    </lineage>
</organism>
<sequence>MIVAPPRTASRRRAGSCAKRCSTLGTAPAAKAAYDAPGPSVRVSDERNDRVVAPMQRARPRMAGQLGLYVKEERYPSLLSPALPASSTPRGSVAAILAMKTLATASSRHGHSPVSLTAPWNVWCARSRLLSAVGIRPVLGASRHRAEEPSQRGRRREKGGGGRRREQEVGGVAEGAGRGGGRRRELGGGGGGGGRREGDGAGEGVAEGAWKGI</sequence>
<accession>A0A8T0RAI8</accession>
<protein>
    <submittedName>
        <fullName evidence="2">Uncharacterized protein</fullName>
    </submittedName>
</protein>
<name>A0A8T0RAI8_PANVG</name>
<evidence type="ECO:0000313" key="2">
    <source>
        <dbReference type="EMBL" id="KAG2582811.1"/>
    </source>
</evidence>
<dbReference type="AlphaFoldDB" id="A0A8T0RAI8"/>
<feature type="compositionally biased region" description="Basic and acidic residues" evidence="1">
    <location>
        <begin position="158"/>
        <end position="168"/>
    </location>
</feature>
<gene>
    <name evidence="2" type="ORF">PVAP13_6KG179906</name>
</gene>
<feature type="compositionally biased region" description="Low complexity" evidence="1">
    <location>
        <begin position="204"/>
        <end position="213"/>
    </location>
</feature>
<dbReference type="EMBL" id="CM029047">
    <property type="protein sequence ID" value="KAG2582811.1"/>
    <property type="molecule type" value="Genomic_DNA"/>
</dbReference>
<dbReference type="Proteomes" id="UP000823388">
    <property type="component" value="Chromosome 6K"/>
</dbReference>
<proteinExistence type="predicted"/>
<comment type="caution">
    <text evidence="2">The sequence shown here is derived from an EMBL/GenBank/DDBJ whole genome shotgun (WGS) entry which is preliminary data.</text>
</comment>